<evidence type="ECO:0000256" key="1">
    <source>
        <dbReference type="SAM" id="MobiDB-lite"/>
    </source>
</evidence>
<proteinExistence type="predicted"/>
<sequence>MSKSIFPRAELSGSISRRMENPKPTTPVSSSPIPFSRRAPIYTSFIKLKHLSRPYIRKWSSASDLNAVISLRQQLAKNDSHTLNPLANPGRSRVPEPRQPSYTYIEHTHPPSSHISPSASIVLCCIVQHNQ</sequence>
<accession>A0AAV7HUL1</accession>
<name>A0AAV7HUL1_COTGL</name>
<gene>
    <name evidence="2" type="ORF">KQX54_017404</name>
</gene>
<organism evidence="2 3">
    <name type="scientific">Cotesia glomerata</name>
    <name type="common">Lepidopteran parasitic wasp</name>
    <name type="synonym">Apanteles glomeratus</name>
    <dbReference type="NCBI Taxonomy" id="32391"/>
    <lineage>
        <taxon>Eukaryota</taxon>
        <taxon>Metazoa</taxon>
        <taxon>Ecdysozoa</taxon>
        <taxon>Arthropoda</taxon>
        <taxon>Hexapoda</taxon>
        <taxon>Insecta</taxon>
        <taxon>Pterygota</taxon>
        <taxon>Neoptera</taxon>
        <taxon>Endopterygota</taxon>
        <taxon>Hymenoptera</taxon>
        <taxon>Apocrita</taxon>
        <taxon>Ichneumonoidea</taxon>
        <taxon>Braconidae</taxon>
        <taxon>Microgastrinae</taxon>
        <taxon>Cotesia</taxon>
    </lineage>
</organism>
<dbReference type="Proteomes" id="UP000826195">
    <property type="component" value="Unassembled WGS sequence"/>
</dbReference>
<dbReference type="EMBL" id="JAHXZJ010002982">
    <property type="protein sequence ID" value="KAH0535585.1"/>
    <property type="molecule type" value="Genomic_DNA"/>
</dbReference>
<keyword evidence="3" id="KW-1185">Reference proteome</keyword>
<feature type="region of interest" description="Disordered" evidence="1">
    <location>
        <begin position="1"/>
        <end position="35"/>
    </location>
</feature>
<evidence type="ECO:0000313" key="2">
    <source>
        <dbReference type="EMBL" id="KAH0535585.1"/>
    </source>
</evidence>
<protein>
    <submittedName>
        <fullName evidence="2">Uncharacterized protein</fullName>
    </submittedName>
</protein>
<feature type="region of interest" description="Disordered" evidence="1">
    <location>
        <begin position="80"/>
        <end position="113"/>
    </location>
</feature>
<evidence type="ECO:0000313" key="3">
    <source>
        <dbReference type="Proteomes" id="UP000826195"/>
    </source>
</evidence>
<dbReference type="AlphaFoldDB" id="A0AAV7HUL1"/>
<reference evidence="2 3" key="1">
    <citation type="journal article" date="2021" name="J. Hered.">
        <title>A chromosome-level genome assembly of the parasitoid wasp, Cotesia glomerata (Hymenoptera: Braconidae).</title>
        <authorList>
            <person name="Pinto B.J."/>
            <person name="Weis J.J."/>
            <person name="Gamble T."/>
            <person name="Ode P.J."/>
            <person name="Paul R."/>
            <person name="Zaspel J.M."/>
        </authorList>
    </citation>
    <scope>NUCLEOTIDE SEQUENCE [LARGE SCALE GENOMIC DNA]</scope>
    <source>
        <strain evidence="2">CgM1</strain>
    </source>
</reference>
<comment type="caution">
    <text evidence="2">The sequence shown here is derived from an EMBL/GenBank/DDBJ whole genome shotgun (WGS) entry which is preliminary data.</text>
</comment>